<protein>
    <submittedName>
        <fullName evidence="3">Putative heptosyltransferase</fullName>
    </submittedName>
</protein>
<dbReference type="Pfam" id="PF01075">
    <property type="entry name" value="Glyco_transf_9"/>
    <property type="match status" value="1"/>
</dbReference>
<dbReference type="CDD" id="cd03789">
    <property type="entry name" value="GT9_LPS_heptosyltransferase"/>
    <property type="match status" value="1"/>
</dbReference>
<dbReference type="PANTHER" id="PTHR30160">
    <property type="entry name" value="TETRAACYLDISACCHARIDE 4'-KINASE-RELATED"/>
    <property type="match status" value="1"/>
</dbReference>
<organism evidence="3 4">
    <name type="scientific">Candidatus Scalindua rubra</name>
    <dbReference type="NCBI Taxonomy" id="1872076"/>
    <lineage>
        <taxon>Bacteria</taxon>
        <taxon>Pseudomonadati</taxon>
        <taxon>Planctomycetota</taxon>
        <taxon>Candidatus Brocadiia</taxon>
        <taxon>Candidatus Brocadiales</taxon>
        <taxon>Candidatus Scalinduaceae</taxon>
        <taxon>Candidatus Scalindua</taxon>
    </lineage>
</organism>
<dbReference type="Proteomes" id="UP000094056">
    <property type="component" value="Unassembled WGS sequence"/>
</dbReference>
<evidence type="ECO:0000256" key="1">
    <source>
        <dbReference type="ARBA" id="ARBA00022676"/>
    </source>
</evidence>
<evidence type="ECO:0000313" key="4">
    <source>
        <dbReference type="Proteomes" id="UP000094056"/>
    </source>
</evidence>
<dbReference type="InterPro" id="IPR002201">
    <property type="entry name" value="Glyco_trans_9"/>
</dbReference>
<dbReference type="EMBL" id="MAYW01000012">
    <property type="protein sequence ID" value="ODS34154.1"/>
    <property type="molecule type" value="Genomic_DNA"/>
</dbReference>
<name>A0A1E3XGW4_9BACT</name>
<dbReference type="InterPro" id="IPR051199">
    <property type="entry name" value="LPS_LOS_Heptosyltrfase"/>
</dbReference>
<dbReference type="PANTHER" id="PTHR30160:SF7">
    <property type="entry name" value="ADP-HEPTOSE--LPS HEPTOSYLTRANSFERASE 2"/>
    <property type="match status" value="1"/>
</dbReference>
<evidence type="ECO:0000313" key="3">
    <source>
        <dbReference type="EMBL" id="ODS34154.1"/>
    </source>
</evidence>
<sequence>MSGKYEKILIMEAGGIGDIIMSTPVLRALRERFSNSDITLLTVPRTAQALNIKHYANRILYFKQEAFSKGPSKSIYKQIFSNLKLLLGLRKERFDMMVDLEAIETWKSSLLRYIFYKSVGAKNKVGRNSDGKGFFLDVKVHDDLFGTVHEVDRKLLIARELGADTNNTKQEFSISSEDREFINNWLLDSGVDDNRTVVAIQPGAFVPTRQWKSQRFIEVGKRLCQKYGAQIILTGGNNDNVVYEIKDELKDAKPILAIGFSLGRLGALLERVQLFISNDTGPFHIADAINTPFVVIFGPENFHRYGPYDTKSKSRIVTGMKVSCSPCLKYECRTHECMESITPDMVWEGVESLMKEIVKEKLSKEGTSDMSSS</sequence>
<dbReference type="GO" id="GO:0008713">
    <property type="term" value="F:ADP-heptose-lipopolysaccharide heptosyltransferase activity"/>
    <property type="evidence" value="ECO:0007669"/>
    <property type="project" value="TreeGrafter"/>
</dbReference>
<proteinExistence type="predicted"/>
<keyword evidence="2 3" id="KW-0808">Transferase</keyword>
<reference evidence="3 4" key="1">
    <citation type="submission" date="2016-07" db="EMBL/GenBank/DDBJ databases">
        <title>Draft genome of Scalindua rubra, obtained from a brine-seawater interface in the Red Sea, sheds light on salt adaptation in anammox bacteria.</title>
        <authorList>
            <person name="Speth D.R."/>
            <person name="Lagkouvardos I."/>
            <person name="Wang Y."/>
            <person name="Qian P.-Y."/>
            <person name="Dutilh B.E."/>
            <person name="Jetten M.S."/>
        </authorList>
    </citation>
    <scope>NUCLEOTIDE SEQUENCE [LARGE SCALE GENOMIC DNA]</scope>
    <source>
        <strain evidence="3">BSI-1</strain>
    </source>
</reference>
<gene>
    <name evidence="3" type="ORF">SCARUB_00724</name>
</gene>
<dbReference type="GO" id="GO:0009244">
    <property type="term" value="P:lipopolysaccharide core region biosynthetic process"/>
    <property type="evidence" value="ECO:0007669"/>
    <property type="project" value="TreeGrafter"/>
</dbReference>
<dbReference type="GO" id="GO:0005829">
    <property type="term" value="C:cytosol"/>
    <property type="evidence" value="ECO:0007669"/>
    <property type="project" value="TreeGrafter"/>
</dbReference>
<dbReference type="AlphaFoldDB" id="A0A1E3XGW4"/>
<dbReference type="Gene3D" id="3.40.50.2000">
    <property type="entry name" value="Glycogen Phosphorylase B"/>
    <property type="match status" value="2"/>
</dbReference>
<keyword evidence="1" id="KW-0328">Glycosyltransferase</keyword>
<comment type="caution">
    <text evidence="3">The sequence shown here is derived from an EMBL/GenBank/DDBJ whole genome shotgun (WGS) entry which is preliminary data.</text>
</comment>
<dbReference type="SUPFAM" id="SSF53756">
    <property type="entry name" value="UDP-Glycosyltransferase/glycogen phosphorylase"/>
    <property type="match status" value="1"/>
</dbReference>
<accession>A0A1E3XGW4</accession>
<evidence type="ECO:0000256" key="2">
    <source>
        <dbReference type="ARBA" id="ARBA00022679"/>
    </source>
</evidence>